<dbReference type="PANTHER" id="PTHR43622">
    <property type="entry name" value="3-DEHYDROQUINATE SYNTHASE"/>
    <property type="match status" value="1"/>
</dbReference>
<sequence>MSVLPPSSDMSGNVRELPSTPNSTGPGYAVEGSEELKYTYSFVDNVFDEKKNDLASYYKSWGRVLCILDENLDALYGKAIRSYFAAHGIKPTLHVFKGGELNKNMTTMLDFVDAMDNFGLIRKEPVLVVGGGLASDVVGYACASYRRSTNYIRVGTTLIALIDAAISIKVGINHHGANGSKLKNRLGAYHAPLHTFLDFDFLKTLPQGQTRNGFAEIMKISHCAEKPTWDLLVKYGPQLVKTGFGRKLEEGGNAELKQAADEICRRAILKMLQLESGNLHEIGLDRVIASGHGISPTLELAPFPPLRHGHAITIDMSYTIIMSHSRGLLTDHERDEWFDLAQNVGLTVDHTDLDEGLLFRSIEAITKTRDGKQRFVLAGPYGKCMFANDISDIEFRDILAKHKGYVQSRYPETKGAGQDAYADAGDLGADPEALKREKEAAATANSNGSSSSKLTPAPKEIWTPGSAPAAKAVAA</sequence>
<name>A0A316YJ64_9BASI</name>
<evidence type="ECO:0000313" key="9">
    <source>
        <dbReference type="EMBL" id="PWN89249.1"/>
    </source>
</evidence>
<dbReference type="GO" id="GO:0000166">
    <property type="term" value="F:nucleotide binding"/>
    <property type="evidence" value="ECO:0007669"/>
    <property type="project" value="UniProtKB-KW"/>
</dbReference>
<dbReference type="InterPro" id="IPR035872">
    <property type="entry name" value="EEVS-like"/>
</dbReference>
<dbReference type="SUPFAM" id="SSF56796">
    <property type="entry name" value="Dehydroquinate synthase-like"/>
    <property type="match status" value="1"/>
</dbReference>
<feature type="region of interest" description="Disordered" evidence="6">
    <location>
        <begin position="1"/>
        <end position="28"/>
    </location>
</feature>
<evidence type="ECO:0000256" key="4">
    <source>
        <dbReference type="ARBA" id="ARBA00023027"/>
    </source>
</evidence>
<keyword evidence="5" id="KW-0456">Lyase</keyword>
<dbReference type="OrthoDB" id="197068at2759"/>
<dbReference type="Gene3D" id="1.20.1090.10">
    <property type="entry name" value="Dehydroquinate synthase-like - alpha domain"/>
    <property type="match status" value="1"/>
</dbReference>
<evidence type="ECO:0000256" key="6">
    <source>
        <dbReference type="SAM" id="MobiDB-lite"/>
    </source>
</evidence>
<accession>A0A316YJ64</accession>
<evidence type="ECO:0000259" key="7">
    <source>
        <dbReference type="Pfam" id="PF01761"/>
    </source>
</evidence>
<proteinExistence type="predicted"/>
<comment type="cofactor">
    <cofactor evidence="1">
        <name>NAD(+)</name>
        <dbReference type="ChEBI" id="CHEBI:57540"/>
    </cofactor>
</comment>
<dbReference type="InterPro" id="IPR030960">
    <property type="entry name" value="DHQS/DOIS_N"/>
</dbReference>
<dbReference type="FunFam" id="3.40.50.1970:FF:000018">
    <property type="entry name" value="Related to 2-epi-5-epi-valiolone synthase"/>
    <property type="match status" value="1"/>
</dbReference>
<organism evidence="9 10">
    <name type="scientific">Acaromyces ingoldii</name>
    <dbReference type="NCBI Taxonomy" id="215250"/>
    <lineage>
        <taxon>Eukaryota</taxon>
        <taxon>Fungi</taxon>
        <taxon>Dikarya</taxon>
        <taxon>Basidiomycota</taxon>
        <taxon>Ustilaginomycotina</taxon>
        <taxon>Exobasidiomycetes</taxon>
        <taxon>Exobasidiales</taxon>
        <taxon>Cryptobasidiaceae</taxon>
        <taxon>Acaromyces</taxon>
    </lineage>
</organism>
<keyword evidence="10" id="KW-1185">Reference proteome</keyword>
<feature type="domain" description="3-dehydroquinate synthase N-terminal" evidence="7">
    <location>
        <begin position="95"/>
        <end position="211"/>
    </location>
</feature>
<keyword evidence="2" id="KW-0479">Metal-binding</keyword>
<dbReference type="AlphaFoldDB" id="A0A316YJ64"/>
<keyword evidence="4" id="KW-0520">NAD</keyword>
<evidence type="ECO:0000256" key="2">
    <source>
        <dbReference type="ARBA" id="ARBA00022723"/>
    </source>
</evidence>
<dbReference type="GeneID" id="37046375"/>
<feature type="compositionally biased region" description="Low complexity" evidence="6">
    <location>
        <begin position="441"/>
        <end position="452"/>
    </location>
</feature>
<evidence type="ECO:0000256" key="3">
    <source>
        <dbReference type="ARBA" id="ARBA00022741"/>
    </source>
</evidence>
<dbReference type="CDD" id="cd08199">
    <property type="entry name" value="EEVS"/>
    <property type="match status" value="1"/>
</dbReference>
<evidence type="ECO:0000313" key="10">
    <source>
        <dbReference type="Proteomes" id="UP000245768"/>
    </source>
</evidence>
<feature type="region of interest" description="Disordered" evidence="6">
    <location>
        <begin position="415"/>
        <end position="475"/>
    </location>
</feature>
<protein>
    <submittedName>
        <fullName evidence="9">Dehydroquinate synthase-like protein</fullName>
    </submittedName>
</protein>
<dbReference type="RefSeq" id="XP_025376447.1">
    <property type="nucleotide sequence ID" value="XM_025524459.1"/>
</dbReference>
<feature type="domain" description="3-dehydroquinate synthase C-terminal" evidence="8">
    <location>
        <begin position="213"/>
        <end position="356"/>
    </location>
</feature>
<dbReference type="Gene3D" id="3.40.50.1970">
    <property type="match status" value="1"/>
</dbReference>
<dbReference type="Pfam" id="PF24621">
    <property type="entry name" value="DHQS_C"/>
    <property type="match status" value="1"/>
</dbReference>
<dbReference type="InParanoid" id="A0A316YJ64"/>
<dbReference type="Pfam" id="PF01761">
    <property type="entry name" value="DHQ_synthase"/>
    <property type="match status" value="1"/>
</dbReference>
<dbReference type="EMBL" id="KZ819637">
    <property type="protein sequence ID" value="PWN89249.1"/>
    <property type="molecule type" value="Genomic_DNA"/>
</dbReference>
<dbReference type="GO" id="GO:0017000">
    <property type="term" value="P:antibiotic biosynthetic process"/>
    <property type="evidence" value="ECO:0007669"/>
    <property type="project" value="InterPro"/>
</dbReference>
<reference evidence="9" key="1">
    <citation type="journal article" date="2018" name="Mol. Biol. Evol.">
        <title>Broad Genomic Sampling Reveals a Smut Pathogenic Ancestry of the Fungal Clade Ustilaginomycotina.</title>
        <authorList>
            <person name="Kijpornyongpan T."/>
            <person name="Mondo S.J."/>
            <person name="Barry K."/>
            <person name="Sandor L."/>
            <person name="Lee J."/>
            <person name="Lipzen A."/>
            <person name="Pangilinan J."/>
            <person name="LaButti K."/>
            <person name="Hainaut M."/>
            <person name="Henrissat B."/>
            <person name="Grigoriev I.V."/>
            <person name="Spatafora J.W."/>
            <person name="Aime M.C."/>
        </authorList>
    </citation>
    <scope>NUCLEOTIDE SEQUENCE [LARGE SCALE GENOMIC DNA]</scope>
    <source>
        <strain evidence="9">MCA 4198</strain>
    </source>
</reference>
<dbReference type="GO" id="GO:0046872">
    <property type="term" value="F:metal ion binding"/>
    <property type="evidence" value="ECO:0007669"/>
    <property type="project" value="UniProtKB-KW"/>
</dbReference>
<keyword evidence="3" id="KW-0547">Nucleotide-binding</keyword>
<dbReference type="InterPro" id="IPR056179">
    <property type="entry name" value="DHQS_C"/>
</dbReference>
<dbReference type="Proteomes" id="UP000245768">
    <property type="component" value="Unassembled WGS sequence"/>
</dbReference>
<dbReference type="GO" id="GO:0003856">
    <property type="term" value="F:3-dehydroquinate synthase activity"/>
    <property type="evidence" value="ECO:0007669"/>
    <property type="project" value="TreeGrafter"/>
</dbReference>
<feature type="compositionally biased region" description="Low complexity" evidence="6">
    <location>
        <begin position="415"/>
        <end position="430"/>
    </location>
</feature>
<evidence type="ECO:0000256" key="1">
    <source>
        <dbReference type="ARBA" id="ARBA00001911"/>
    </source>
</evidence>
<dbReference type="PANTHER" id="PTHR43622:SF3">
    <property type="entry name" value="2-EPI-5-EPI-VALIOLONE SYNTHASE"/>
    <property type="match status" value="1"/>
</dbReference>
<evidence type="ECO:0000256" key="5">
    <source>
        <dbReference type="ARBA" id="ARBA00023239"/>
    </source>
</evidence>
<dbReference type="InterPro" id="IPR050071">
    <property type="entry name" value="Dehydroquinate_synthase"/>
</dbReference>
<dbReference type="STRING" id="215250.A0A316YJ64"/>
<dbReference type="FunFam" id="1.20.1090.10:FF:000015">
    <property type="entry name" value="3-dehydroquinate synthase protein"/>
    <property type="match status" value="1"/>
</dbReference>
<evidence type="ECO:0000259" key="8">
    <source>
        <dbReference type="Pfam" id="PF24621"/>
    </source>
</evidence>
<gene>
    <name evidence="9" type="ORF">FA10DRAFT_295097</name>
</gene>